<reference evidence="3" key="1">
    <citation type="journal article" date="2019" name="Int. J. Syst. Evol. Microbiol.">
        <title>The Global Catalogue of Microorganisms (GCM) 10K type strain sequencing project: providing services to taxonomists for standard genome sequencing and annotation.</title>
        <authorList>
            <consortium name="The Broad Institute Genomics Platform"/>
            <consortium name="The Broad Institute Genome Sequencing Center for Infectious Disease"/>
            <person name="Wu L."/>
            <person name="Ma J."/>
        </authorList>
    </citation>
    <scope>NUCLEOTIDE SEQUENCE [LARGE SCALE GENOMIC DNA]</scope>
    <source>
        <strain evidence="3">PCU 280</strain>
    </source>
</reference>
<dbReference type="Proteomes" id="UP001596233">
    <property type="component" value="Unassembled WGS sequence"/>
</dbReference>
<gene>
    <name evidence="2" type="ORF">ACFP56_01340</name>
</gene>
<keyword evidence="3" id="KW-1185">Reference proteome</keyword>
<name>A0ABW1UXS5_9BACL</name>
<evidence type="ECO:0000256" key="1">
    <source>
        <dbReference type="SAM" id="Phobius"/>
    </source>
</evidence>
<evidence type="ECO:0000313" key="2">
    <source>
        <dbReference type="EMBL" id="MFC6331252.1"/>
    </source>
</evidence>
<sequence>MKVNASTVFWVLLYAVMAGGSLALFSLITAFVKYLFSLLAIYIGIRFFRRYETIGLRITFIALAIVMYFLIVVIIASIQFIVDNPDLFQAAAL</sequence>
<proteinExistence type="predicted"/>
<protein>
    <recommendedName>
        <fullName evidence="4">DUF2768 domain-containing protein</fullName>
    </recommendedName>
</protein>
<keyword evidence="1" id="KW-1133">Transmembrane helix</keyword>
<evidence type="ECO:0008006" key="4">
    <source>
        <dbReference type="Google" id="ProtNLM"/>
    </source>
</evidence>
<dbReference type="RefSeq" id="WP_379230296.1">
    <property type="nucleotide sequence ID" value="NZ_JBHSTE010000001.1"/>
</dbReference>
<feature type="transmembrane region" description="Helical" evidence="1">
    <location>
        <begin position="31"/>
        <end position="48"/>
    </location>
</feature>
<feature type="transmembrane region" description="Helical" evidence="1">
    <location>
        <begin position="60"/>
        <end position="82"/>
    </location>
</feature>
<evidence type="ECO:0000313" key="3">
    <source>
        <dbReference type="Proteomes" id="UP001596233"/>
    </source>
</evidence>
<organism evidence="2 3">
    <name type="scientific">Paenibacillus septentrionalis</name>
    <dbReference type="NCBI Taxonomy" id="429342"/>
    <lineage>
        <taxon>Bacteria</taxon>
        <taxon>Bacillati</taxon>
        <taxon>Bacillota</taxon>
        <taxon>Bacilli</taxon>
        <taxon>Bacillales</taxon>
        <taxon>Paenibacillaceae</taxon>
        <taxon>Paenibacillus</taxon>
    </lineage>
</organism>
<dbReference type="EMBL" id="JBHSTE010000001">
    <property type="protein sequence ID" value="MFC6331252.1"/>
    <property type="molecule type" value="Genomic_DNA"/>
</dbReference>
<keyword evidence="1" id="KW-0472">Membrane</keyword>
<accession>A0ABW1UXS5</accession>
<comment type="caution">
    <text evidence="2">The sequence shown here is derived from an EMBL/GenBank/DDBJ whole genome shotgun (WGS) entry which is preliminary data.</text>
</comment>
<keyword evidence="1" id="KW-0812">Transmembrane</keyword>
<feature type="transmembrane region" description="Helical" evidence="1">
    <location>
        <begin position="7"/>
        <end position="25"/>
    </location>
</feature>